<dbReference type="InterPro" id="IPR014113">
    <property type="entry name" value="T4SS_TrbC_subgr"/>
</dbReference>
<feature type="chain" id="PRO_5013145729" evidence="1">
    <location>
        <begin position="22"/>
        <end position="248"/>
    </location>
</feature>
<sequence>MRKLILAGGALLAAASVTALLAQTVDGLDLEAVRKRSAEMQDEAVAFVEQVKDRGDAFREDAASVRVGGTQNMERVATADLPKGPAGPIDFDEIVAGAATNIGAGAGEAPQLIVFASLSMPPKALRRLIEDTARAGGVVVFRGFPDNSMRAFTERLGRIVAREDDFANIGIDPRLFRAFDVAAVPTYVAVSSDFDLCAGFACRTKVPAHDRMVGNVTLEYALTSFAEANGPGARVAAVGLKRLHRPAR</sequence>
<accession>A0A246JWP4</accession>
<evidence type="ECO:0000313" key="3">
    <source>
        <dbReference type="Proteomes" id="UP000197361"/>
    </source>
</evidence>
<protein>
    <submittedName>
        <fullName evidence="2">Type-F conjugative transfer system pilin assembly protein TrbC</fullName>
    </submittedName>
</protein>
<dbReference type="OrthoDB" id="7846052at2"/>
<dbReference type="NCBIfam" id="TIGR02742">
    <property type="entry name" value="TrbC_Ftype"/>
    <property type="match status" value="1"/>
</dbReference>
<dbReference type="Pfam" id="PF09673">
    <property type="entry name" value="TrbC_Ftype"/>
    <property type="match status" value="1"/>
</dbReference>
<organism evidence="2 3">
    <name type="scientific">Sphingopyxis bauzanensis</name>
    <dbReference type="NCBI Taxonomy" id="651663"/>
    <lineage>
        <taxon>Bacteria</taxon>
        <taxon>Pseudomonadati</taxon>
        <taxon>Pseudomonadota</taxon>
        <taxon>Alphaproteobacteria</taxon>
        <taxon>Sphingomonadales</taxon>
        <taxon>Sphingomonadaceae</taxon>
        <taxon>Sphingopyxis</taxon>
    </lineage>
</organism>
<dbReference type="InterPro" id="IPR019106">
    <property type="entry name" value="T4SS_TrbC"/>
</dbReference>
<evidence type="ECO:0000313" key="2">
    <source>
        <dbReference type="EMBL" id="OWQ97501.1"/>
    </source>
</evidence>
<dbReference type="RefSeq" id="WP_088441349.1">
    <property type="nucleotide sequence ID" value="NZ_BMMC01000013.1"/>
</dbReference>
<reference evidence="2 3" key="1">
    <citation type="journal article" date="2010" name="Int. J. Syst. Evol. Microbiol.">
        <title>Sphingopyxis bauzanensis sp. nov., a psychrophilic bacterium isolated from soil.</title>
        <authorList>
            <person name="Zhang D.C."/>
            <person name="Liu H.C."/>
            <person name="Xin Y.H."/>
            <person name="Zhou Y.G."/>
            <person name="Schinner F."/>
            <person name="Margesin R."/>
        </authorList>
    </citation>
    <scope>NUCLEOTIDE SEQUENCE [LARGE SCALE GENOMIC DNA]</scope>
    <source>
        <strain evidence="2 3">DSM 22271</strain>
    </source>
</reference>
<keyword evidence="1" id="KW-0732">Signal</keyword>
<evidence type="ECO:0000256" key="1">
    <source>
        <dbReference type="SAM" id="SignalP"/>
    </source>
</evidence>
<dbReference type="AlphaFoldDB" id="A0A246JWP4"/>
<feature type="signal peptide" evidence="1">
    <location>
        <begin position="1"/>
        <end position="21"/>
    </location>
</feature>
<dbReference type="EMBL" id="NISK01000002">
    <property type="protein sequence ID" value="OWQ97501.1"/>
    <property type="molecule type" value="Genomic_DNA"/>
</dbReference>
<gene>
    <name evidence="2" type="primary">trbC</name>
    <name evidence="2" type="ORF">CDQ92_10840</name>
</gene>
<proteinExistence type="predicted"/>
<name>A0A246JWP4_9SPHN</name>
<comment type="caution">
    <text evidence="2">The sequence shown here is derived from an EMBL/GenBank/DDBJ whole genome shotgun (WGS) entry which is preliminary data.</text>
</comment>
<keyword evidence="3" id="KW-1185">Reference proteome</keyword>
<dbReference type="Proteomes" id="UP000197361">
    <property type="component" value="Unassembled WGS sequence"/>
</dbReference>